<proteinExistence type="predicted"/>
<name>A0A151PEK5_ALLMI</name>
<keyword evidence="2" id="KW-1185">Reference proteome</keyword>
<comment type="caution">
    <text evidence="1">The sequence shown here is derived from an EMBL/GenBank/DDBJ whole genome shotgun (WGS) entry which is preliminary data.</text>
</comment>
<dbReference type="AlphaFoldDB" id="A0A151PEK5"/>
<dbReference type="EMBL" id="AKHW03000416">
    <property type="protein sequence ID" value="KYO47468.1"/>
    <property type="molecule type" value="Genomic_DNA"/>
</dbReference>
<evidence type="ECO:0000313" key="1">
    <source>
        <dbReference type="EMBL" id="KYO47468.1"/>
    </source>
</evidence>
<dbReference type="Proteomes" id="UP000050525">
    <property type="component" value="Unassembled WGS sequence"/>
</dbReference>
<reference evidence="1 2" key="1">
    <citation type="journal article" date="2012" name="Genome Biol.">
        <title>Sequencing three crocodilian genomes to illuminate the evolution of archosaurs and amniotes.</title>
        <authorList>
            <person name="St John J.A."/>
            <person name="Braun E.L."/>
            <person name="Isberg S.R."/>
            <person name="Miles L.G."/>
            <person name="Chong A.Y."/>
            <person name="Gongora J."/>
            <person name="Dalzell P."/>
            <person name="Moran C."/>
            <person name="Bed'hom B."/>
            <person name="Abzhanov A."/>
            <person name="Burgess S.C."/>
            <person name="Cooksey A.M."/>
            <person name="Castoe T.A."/>
            <person name="Crawford N.G."/>
            <person name="Densmore L.D."/>
            <person name="Drew J.C."/>
            <person name="Edwards S.V."/>
            <person name="Faircloth B.C."/>
            <person name="Fujita M.K."/>
            <person name="Greenwold M.J."/>
            <person name="Hoffmann F.G."/>
            <person name="Howard J.M."/>
            <person name="Iguchi T."/>
            <person name="Janes D.E."/>
            <person name="Khan S.Y."/>
            <person name="Kohno S."/>
            <person name="de Koning A.J."/>
            <person name="Lance S.L."/>
            <person name="McCarthy F.M."/>
            <person name="McCormack J.E."/>
            <person name="Merchant M.E."/>
            <person name="Peterson D.G."/>
            <person name="Pollock D.D."/>
            <person name="Pourmand N."/>
            <person name="Raney B.J."/>
            <person name="Roessler K.A."/>
            <person name="Sanford J.R."/>
            <person name="Sawyer R.H."/>
            <person name="Schmidt C.J."/>
            <person name="Triplett E.W."/>
            <person name="Tuberville T.D."/>
            <person name="Venegas-Anaya M."/>
            <person name="Howard J.T."/>
            <person name="Jarvis E.D."/>
            <person name="Guillette L.J.Jr."/>
            <person name="Glenn T.C."/>
            <person name="Green R.E."/>
            <person name="Ray D.A."/>
        </authorList>
    </citation>
    <scope>NUCLEOTIDE SEQUENCE [LARGE SCALE GENOMIC DNA]</scope>
    <source>
        <strain evidence="1">KSC_2009_1</strain>
    </source>
</reference>
<gene>
    <name evidence="1" type="ORF">Y1Q_0019605</name>
</gene>
<sequence length="77" mass="8468">MELTPYPLILQSSGVSLDWCLRSYQTSVWCAPRHNMAAAFVCPPGQNTYCLCLACPLSRDAAWPQVGVEKSCSLPHP</sequence>
<evidence type="ECO:0000313" key="2">
    <source>
        <dbReference type="Proteomes" id="UP000050525"/>
    </source>
</evidence>
<organism evidence="1 2">
    <name type="scientific">Alligator mississippiensis</name>
    <name type="common">American alligator</name>
    <dbReference type="NCBI Taxonomy" id="8496"/>
    <lineage>
        <taxon>Eukaryota</taxon>
        <taxon>Metazoa</taxon>
        <taxon>Chordata</taxon>
        <taxon>Craniata</taxon>
        <taxon>Vertebrata</taxon>
        <taxon>Euteleostomi</taxon>
        <taxon>Archelosauria</taxon>
        <taxon>Archosauria</taxon>
        <taxon>Crocodylia</taxon>
        <taxon>Alligatoridae</taxon>
        <taxon>Alligatorinae</taxon>
        <taxon>Alligator</taxon>
    </lineage>
</organism>
<accession>A0A151PEK5</accession>
<protein>
    <submittedName>
        <fullName evidence="1">Uncharacterized protein</fullName>
    </submittedName>
</protein>